<evidence type="ECO:0000256" key="7">
    <source>
        <dbReference type="ARBA" id="ARBA00023160"/>
    </source>
</evidence>
<dbReference type="NCBIfam" id="NF006829">
    <property type="entry name" value="PRK09352.1"/>
    <property type="match status" value="1"/>
</dbReference>
<evidence type="ECO:0000313" key="12">
    <source>
        <dbReference type="EMBL" id="GAA0445889.1"/>
    </source>
</evidence>
<keyword evidence="6 9" id="KW-0443">Lipid metabolism</keyword>
<evidence type="ECO:0000313" key="13">
    <source>
        <dbReference type="Proteomes" id="UP001500909"/>
    </source>
</evidence>
<dbReference type="Pfam" id="PF08541">
    <property type="entry name" value="ACP_syn_III_C"/>
    <property type="match status" value="1"/>
</dbReference>
<evidence type="ECO:0000256" key="6">
    <source>
        <dbReference type="ARBA" id="ARBA00023098"/>
    </source>
</evidence>
<feature type="active site" evidence="9">
    <location>
        <position position="121"/>
    </location>
</feature>
<sequence>MNGDQLTRADAPAAVVAGVGGHVPSGVLTNDDLSARLDTTDDWIRSRTGIARRRVAPRGTATSDLAVAAGRRALRSAGSPTVDAVLVATMTPDHQAPATAPEVAARLGLGDVAAFDVGAMCSGFLYGLGVASGLIAGRVAGRVLLIGAEVLTTVVDPEDRTVAALLADGAGAVVLRAGTPDEPGAVGRVVLGSDGTRGELLKIPGGGSRERQSGHPPTPGSAYFRMRGREVFRQAVERMSDASRAALEAAGWKSGDVDRLAAHQANARILAALGTELDIPAERQLSNIAGTGNTAAASVPLLLADSARDGELRPGHRLLLTAFGGGLTWGATTLVWPDVVPGH</sequence>
<evidence type="ECO:0000256" key="1">
    <source>
        <dbReference type="ARBA" id="ARBA00008642"/>
    </source>
</evidence>
<dbReference type="PANTHER" id="PTHR34069:SF2">
    <property type="entry name" value="BETA-KETOACYL-[ACYL-CARRIER-PROTEIN] SYNTHASE III"/>
    <property type="match status" value="1"/>
</dbReference>
<comment type="caution">
    <text evidence="12">The sequence shown here is derived from an EMBL/GenBank/DDBJ whole genome shotgun (WGS) entry which is preliminary data.</text>
</comment>
<protein>
    <recommendedName>
        <fullName evidence="9">Beta-ketoacyl-[acyl-carrier-protein] synthase III</fullName>
        <shortName evidence="9">Beta-ketoacyl-ACP synthase III</shortName>
        <shortName evidence="9">KAS III</shortName>
        <ecNumber evidence="9">2.3.1.180</ecNumber>
    </recommendedName>
    <alternativeName>
        <fullName evidence="9">3-oxoacyl-[acyl-carrier-protein] synthase 3</fullName>
    </alternativeName>
    <alternativeName>
        <fullName evidence="9">3-oxoacyl-[acyl-carrier-protein] synthase III</fullName>
    </alternativeName>
</protein>
<accession>A0ABN0ZFP0</accession>
<feature type="region of interest" description="ACP-binding" evidence="9">
    <location>
        <begin position="264"/>
        <end position="268"/>
    </location>
</feature>
<feature type="domain" description="Beta-ketoacyl-[acyl-carrier-protein] synthase III N-terminal" evidence="11">
    <location>
        <begin position="115"/>
        <end position="195"/>
    </location>
</feature>
<dbReference type="Proteomes" id="UP001500909">
    <property type="component" value="Unassembled WGS sequence"/>
</dbReference>
<feature type="domain" description="Beta-ketoacyl-[acyl-carrier-protein] synthase III C-terminal" evidence="10">
    <location>
        <begin position="247"/>
        <end position="336"/>
    </location>
</feature>
<keyword evidence="9" id="KW-0511">Multifunctional enzyme</keyword>
<keyword evidence="8 9" id="KW-0012">Acyltransferase</keyword>
<dbReference type="CDD" id="cd00830">
    <property type="entry name" value="KAS_III"/>
    <property type="match status" value="1"/>
</dbReference>
<dbReference type="InterPro" id="IPR016039">
    <property type="entry name" value="Thiolase-like"/>
</dbReference>
<name>A0ABN0ZFP0_9ACTN</name>
<keyword evidence="7 9" id="KW-0275">Fatty acid biosynthesis</keyword>
<comment type="subcellular location">
    <subcellularLocation>
        <location evidence="9">Cytoplasm</location>
    </subcellularLocation>
</comment>
<organism evidence="12 13">
    <name type="scientific">Streptomyces olivaceiscleroticus</name>
    <dbReference type="NCBI Taxonomy" id="68245"/>
    <lineage>
        <taxon>Bacteria</taxon>
        <taxon>Bacillati</taxon>
        <taxon>Actinomycetota</taxon>
        <taxon>Actinomycetes</taxon>
        <taxon>Kitasatosporales</taxon>
        <taxon>Streptomycetaceae</taxon>
        <taxon>Streptomyces</taxon>
    </lineage>
</organism>
<dbReference type="Pfam" id="PF08545">
    <property type="entry name" value="ACP_syn_III"/>
    <property type="match status" value="1"/>
</dbReference>
<dbReference type="Gene3D" id="3.40.47.10">
    <property type="match status" value="1"/>
</dbReference>
<dbReference type="RefSeq" id="WP_346092899.1">
    <property type="nucleotide sequence ID" value="NZ_BAAABY010000007.1"/>
</dbReference>
<evidence type="ECO:0000256" key="8">
    <source>
        <dbReference type="ARBA" id="ARBA00023315"/>
    </source>
</evidence>
<comment type="function">
    <text evidence="9">Catalyzes the condensation reaction of fatty acid synthesis by the addition to an acyl acceptor of two carbons from malonyl-ACP. Catalyzes the first condensation reaction which initiates fatty acid synthesis and may therefore play a role in governing the total rate of fatty acid production. Possesses both acetoacetyl-ACP synthase and acetyl transacylase activities. Its substrate specificity determines the biosynthesis of branched-chain and/or straight-chain of fatty acids.</text>
</comment>
<dbReference type="InterPro" id="IPR013747">
    <property type="entry name" value="ACP_syn_III_C"/>
</dbReference>
<dbReference type="NCBIfam" id="TIGR00747">
    <property type="entry name" value="fabH"/>
    <property type="match status" value="1"/>
</dbReference>
<comment type="domain">
    <text evidence="9">The last Arg residue of the ACP-binding site is essential for the weak association between ACP/AcpP and FabH.</text>
</comment>
<evidence type="ECO:0000259" key="11">
    <source>
        <dbReference type="Pfam" id="PF08545"/>
    </source>
</evidence>
<gene>
    <name evidence="9" type="primary">fabH</name>
    <name evidence="12" type="ORF">GCM10010361_07120</name>
</gene>
<dbReference type="SUPFAM" id="SSF53901">
    <property type="entry name" value="Thiolase-like"/>
    <property type="match status" value="1"/>
</dbReference>
<keyword evidence="5 9" id="KW-0276">Fatty acid metabolism</keyword>
<evidence type="ECO:0000256" key="2">
    <source>
        <dbReference type="ARBA" id="ARBA00022490"/>
    </source>
</evidence>
<evidence type="ECO:0000256" key="3">
    <source>
        <dbReference type="ARBA" id="ARBA00022516"/>
    </source>
</evidence>
<reference evidence="12 13" key="1">
    <citation type="journal article" date="2019" name="Int. J. Syst. Evol. Microbiol.">
        <title>The Global Catalogue of Microorganisms (GCM) 10K type strain sequencing project: providing services to taxonomists for standard genome sequencing and annotation.</title>
        <authorList>
            <consortium name="The Broad Institute Genomics Platform"/>
            <consortium name="The Broad Institute Genome Sequencing Center for Infectious Disease"/>
            <person name="Wu L."/>
            <person name="Ma J."/>
        </authorList>
    </citation>
    <scope>NUCLEOTIDE SEQUENCE [LARGE SCALE GENOMIC DNA]</scope>
    <source>
        <strain evidence="12 13">JCM 4805</strain>
    </source>
</reference>
<keyword evidence="3 9" id="KW-0444">Lipid biosynthesis</keyword>
<proteinExistence type="inferred from homology"/>
<dbReference type="InterPro" id="IPR013751">
    <property type="entry name" value="ACP_syn_III_N"/>
</dbReference>
<dbReference type="EMBL" id="BAAABY010000007">
    <property type="protein sequence ID" value="GAA0445889.1"/>
    <property type="molecule type" value="Genomic_DNA"/>
</dbReference>
<dbReference type="InterPro" id="IPR004655">
    <property type="entry name" value="FabH"/>
</dbReference>
<comment type="similarity">
    <text evidence="1 9">Belongs to the thiolase-like superfamily. FabH family.</text>
</comment>
<keyword evidence="13" id="KW-1185">Reference proteome</keyword>
<feature type="active site" evidence="9">
    <location>
        <position position="293"/>
    </location>
</feature>
<evidence type="ECO:0000259" key="10">
    <source>
        <dbReference type="Pfam" id="PF08541"/>
    </source>
</evidence>
<dbReference type="PANTHER" id="PTHR34069">
    <property type="entry name" value="3-OXOACYL-[ACYL-CARRIER-PROTEIN] SYNTHASE 3"/>
    <property type="match status" value="1"/>
</dbReference>
<feature type="active site" evidence="9">
    <location>
        <position position="263"/>
    </location>
</feature>
<comment type="catalytic activity">
    <reaction evidence="9">
        <text>malonyl-[ACP] + acetyl-CoA + H(+) = 3-oxobutanoyl-[ACP] + CO2 + CoA</text>
        <dbReference type="Rhea" id="RHEA:12080"/>
        <dbReference type="Rhea" id="RHEA-COMP:9623"/>
        <dbReference type="Rhea" id="RHEA-COMP:9625"/>
        <dbReference type="ChEBI" id="CHEBI:15378"/>
        <dbReference type="ChEBI" id="CHEBI:16526"/>
        <dbReference type="ChEBI" id="CHEBI:57287"/>
        <dbReference type="ChEBI" id="CHEBI:57288"/>
        <dbReference type="ChEBI" id="CHEBI:78449"/>
        <dbReference type="ChEBI" id="CHEBI:78450"/>
        <dbReference type="EC" id="2.3.1.180"/>
    </reaction>
</comment>
<keyword evidence="2 9" id="KW-0963">Cytoplasm</keyword>
<evidence type="ECO:0000256" key="9">
    <source>
        <dbReference type="HAMAP-Rule" id="MF_01815"/>
    </source>
</evidence>
<keyword evidence="4 9" id="KW-0808">Transferase</keyword>
<evidence type="ECO:0000256" key="4">
    <source>
        <dbReference type="ARBA" id="ARBA00022679"/>
    </source>
</evidence>
<evidence type="ECO:0000256" key="5">
    <source>
        <dbReference type="ARBA" id="ARBA00022832"/>
    </source>
</evidence>
<comment type="subunit">
    <text evidence="9">Homodimer.</text>
</comment>
<dbReference type="HAMAP" id="MF_01815">
    <property type="entry name" value="FabH"/>
    <property type="match status" value="1"/>
</dbReference>
<comment type="pathway">
    <text evidence="9">Lipid metabolism; fatty acid biosynthesis.</text>
</comment>
<dbReference type="EC" id="2.3.1.180" evidence="9"/>